<evidence type="ECO:0000256" key="1">
    <source>
        <dbReference type="SAM" id="Phobius"/>
    </source>
</evidence>
<proteinExistence type="predicted"/>
<evidence type="ECO:0008006" key="4">
    <source>
        <dbReference type="Google" id="ProtNLM"/>
    </source>
</evidence>
<reference evidence="2 3" key="1">
    <citation type="journal article" date="2024" name="G3 (Bethesda)">
        <title>Genome assembly of Hibiscus sabdariffa L. provides insights into metabolisms of medicinal natural products.</title>
        <authorList>
            <person name="Kim T."/>
        </authorList>
    </citation>
    <scope>NUCLEOTIDE SEQUENCE [LARGE SCALE GENOMIC DNA]</scope>
    <source>
        <strain evidence="2">TK-2024</strain>
        <tissue evidence="2">Old leaves</tissue>
    </source>
</reference>
<dbReference type="Proteomes" id="UP001472677">
    <property type="component" value="Unassembled WGS sequence"/>
</dbReference>
<feature type="transmembrane region" description="Helical" evidence="1">
    <location>
        <begin position="84"/>
        <end position="101"/>
    </location>
</feature>
<name>A0ABR2GGI1_9ROSI</name>
<keyword evidence="1" id="KW-0812">Transmembrane</keyword>
<evidence type="ECO:0000313" key="2">
    <source>
        <dbReference type="EMBL" id="KAK8601736.1"/>
    </source>
</evidence>
<sequence length="112" mass="12605">MTLASLEVMQALSTDFLISLNSRLSFSTLHCLLLLARVPVRRSSADKPPGVLWFFPGVLETREATELFLGLQGQRRCSRRKKSGMILCVFGSYCFSFSIIIRRGTPLELGHR</sequence>
<organism evidence="2 3">
    <name type="scientific">Hibiscus sabdariffa</name>
    <name type="common">roselle</name>
    <dbReference type="NCBI Taxonomy" id="183260"/>
    <lineage>
        <taxon>Eukaryota</taxon>
        <taxon>Viridiplantae</taxon>
        <taxon>Streptophyta</taxon>
        <taxon>Embryophyta</taxon>
        <taxon>Tracheophyta</taxon>
        <taxon>Spermatophyta</taxon>
        <taxon>Magnoliopsida</taxon>
        <taxon>eudicotyledons</taxon>
        <taxon>Gunneridae</taxon>
        <taxon>Pentapetalae</taxon>
        <taxon>rosids</taxon>
        <taxon>malvids</taxon>
        <taxon>Malvales</taxon>
        <taxon>Malvaceae</taxon>
        <taxon>Malvoideae</taxon>
        <taxon>Hibiscus</taxon>
    </lineage>
</organism>
<gene>
    <name evidence="2" type="ORF">V6N12_051563</name>
</gene>
<protein>
    <recommendedName>
        <fullName evidence="4">Secreted protein</fullName>
    </recommendedName>
</protein>
<accession>A0ABR2GGI1</accession>
<dbReference type="EMBL" id="JBBPBM010000001">
    <property type="protein sequence ID" value="KAK8601736.1"/>
    <property type="molecule type" value="Genomic_DNA"/>
</dbReference>
<comment type="caution">
    <text evidence="2">The sequence shown here is derived from an EMBL/GenBank/DDBJ whole genome shotgun (WGS) entry which is preliminary data.</text>
</comment>
<keyword evidence="3" id="KW-1185">Reference proteome</keyword>
<evidence type="ECO:0000313" key="3">
    <source>
        <dbReference type="Proteomes" id="UP001472677"/>
    </source>
</evidence>
<keyword evidence="1" id="KW-0472">Membrane</keyword>
<keyword evidence="1" id="KW-1133">Transmembrane helix</keyword>